<comment type="caution">
    <text evidence="1">The sequence shown here is derived from an EMBL/GenBank/DDBJ whole genome shotgun (WGS) entry which is preliminary data.</text>
</comment>
<dbReference type="Pfam" id="PF02572">
    <property type="entry name" value="CobA_CobO_BtuR"/>
    <property type="match status" value="1"/>
</dbReference>
<dbReference type="GO" id="GO:0008817">
    <property type="term" value="F:corrinoid adenosyltransferase activity"/>
    <property type="evidence" value="ECO:0007669"/>
    <property type="project" value="InterPro"/>
</dbReference>
<dbReference type="EMBL" id="MELK01000034">
    <property type="protein sequence ID" value="OFW57348.1"/>
    <property type="molecule type" value="Genomic_DNA"/>
</dbReference>
<dbReference type="Gene3D" id="3.40.50.300">
    <property type="entry name" value="P-loop containing nucleotide triphosphate hydrolases"/>
    <property type="match status" value="1"/>
</dbReference>
<keyword evidence="1" id="KW-0808">Transferase</keyword>
<dbReference type="Proteomes" id="UP000177876">
    <property type="component" value="Unassembled WGS sequence"/>
</dbReference>
<gene>
    <name evidence="1" type="ORF">A2Y75_06180</name>
</gene>
<dbReference type="GO" id="GO:0009236">
    <property type="term" value="P:cobalamin biosynthetic process"/>
    <property type="evidence" value="ECO:0007669"/>
    <property type="project" value="InterPro"/>
</dbReference>
<dbReference type="AlphaFoldDB" id="A0A1F2WKG5"/>
<dbReference type="PANTHER" id="PTHR46638:SF1">
    <property type="entry name" value="CORRINOID ADENOSYLTRANSFERASE"/>
    <property type="match status" value="1"/>
</dbReference>
<dbReference type="PANTHER" id="PTHR46638">
    <property type="entry name" value="CORRINOID ADENOSYLTRANSFERASE"/>
    <property type="match status" value="1"/>
</dbReference>
<dbReference type="STRING" id="1797197.A2Y75_06180"/>
<accession>A0A1F2WKG5</accession>
<sequence length="169" mass="18999">MIQVYTGDGKGKTTAALGQALRALGHDYKVFMIQFMKGRTYGELITCDNCLPDFTIVMSGRDDFVKKGAPEEVDVRMAREGFDLARKVVAEGRHQMLILDEINIAVDYGLIPLQELLDFLDSCPQDMEIICTGRNAPPELVERADMVSEVKEIKHHYEQGVAMRKGIEF</sequence>
<reference evidence="1 2" key="1">
    <citation type="journal article" date="2016" name="Nat. Commun.">
        <title>Thousands of microbial genomes shed light on interconnected biogeochemical processes in an aquifer system.</title>
        <authorList>
            <person name="Anantharaman K."/>
            <person name="Brown C.T."/>
            <person name="Hug L.A."/>
            <person name="Sharon I."/>
            <person name="Castelle C.J."/>
            <person name="Probst A.J."/>
            <person name="Thomas B.C."/>
            <person name="Singh A."/>
            <person name="Wilkins M.J."/>
            <person name="Karaoz U."/>
            <person name="Brodie E.L."/>
            <person name="Williams K.H."/>
            <person name="Hubbard S.S."/>
            <person name="Banfield J.F."/>
        </authorList>
    </citation>
    <scope>NUCLEOTIDE SEQUENCE [LARGE SCALE GENOMIC DNA]</scope>
</reference>
<dbReference type="InterPro" id="IPR027417">
    <property type="entry name" value="P-loop_NTPase"/>
</dbReference>
<protein>
    <submittedName>
        <fullName evidence="1">Cob(I)yrinic acid a,c-diamide adenosyltransferase</fullName>
    </submittedName>
</protein>
<organism evidence="1 2">
    <name type="scientific">Candidatus Solincola sediminis</name>
    <dbReference type="NCBI Taxonomy" id="1797199"/>
    <lineage>
        <taxon>Bacteria</taxon>
        <taxon>Bacillati</taxon>
        <taxon>Actinomycetota</taxon>
        <taxon>Candidatus Geothermincolia</taxon>
        <taxon>Candidatus Geothermincolales</taxon>
        <taxon>Candidatus Geothermincolaceae</taxon>
        <taxon>Candidatus Solincola</taxon>
    </lineage>
</organism>
<evidence type="ECO:0000313" key="2">
    <source>
        <dbReference type="Proteomes" id="UP000177876"/>
    </source>
</evidence>
<evidence type="ECO:0000313" key="1">
    <source>
        <dbReference type="EMBL" id="OFW57348.1"/>
    </source>
</evidence>
<dbReference type="CDD" id="cd00561">
    <property type="entry name" value="CobA_ACA"/>
    <property type="match status" value="1"/>
</dbReference>
<dbReference type="InterPro" id="IPR003724">
    <property type="entry name" value="CblAdoTrfase_CobA"/>
</dbReference>
<proteinExistence type="predicted"/>
<dbReference type="PIRSF" id="PIRSF015617">
    <property type="entry name" value="Adensltrnsf_CobA"/>
    <property type="match status" value="1"/>
</dbReference>
<dbReference type="GO" id="GO:0005524">
    <property type="term" value="F:ATP binding"/>
    <property type="evidence" value="ECO:0007669"/>
    <property type="project" value="InterPro"/>
</dbReference>
<name>A0A1F2WKG5_9ACTN</name>
<dbReference type="SUPFAM" id="SSF52540">
    <property type="entry name" value="P-loop containing nucleoside triphosphate hydrolases"/>
    <property type="match status" value="1"/>
</dbReference>